<comment type="caution">
    <text evidence="1">The sequence shown here is derived from an EMBL/GenBank/DDBJ whole genome shotgun (WGS) entry which is preliminary data.</text>
</comment>
<keyword evidence="2" id="KW-1185">Reference proteome</keyword>
<organism evidence="1 2">
    <name type="scientific">Aliikangiella maris</name>
    <dbReference type="NCBI Taxonomy" id="3162458"/>
    <lineage>
        <taxon>Bacteria</taxon>
        <taxon>Pseudomonadati</taxon>
        <taxon>Pseudomonadota</taxon>
        <taxon>Gammaproteobacteria</taxon>
        <taxon>Oceanospirillales</taxon>
        <taxon>Pleioneaceae</taxon>
        <taxon>Aliikangiella</taxon>
    </lineage>
</organism>
<protein>
    <submittedName>
        <fullName evidence="1">DUF6316 family protein</fullName>
    </submittedName>
</protein>
<sequence>MQYRAGESEKSWFRSDRYYHTNEGWWFTTREQSQEGPFISKNEAENELILYIRTIRQSNNMPRSYRTSKIV</sequence>
<evidence type="ECO:0000313" key="1">
    <source>
        <dbReference type="EMBL" id="MET1253662.1"/>
    </source>
</evidence>
<proteinExistence type="predicted"/>
<evidence type="ECO:0000313" key="2">
    <source>
        <dbReference type="Proteomes" id="UP001548189"/>
    </source>
</evidence>
<dbReference type="EMBL" id="JBEVCJ010000001">
    <property type="protein sequence ID" value="MET1253662.1"/>
    <property type="molecule type" value="Genomic_DNA"/>
</dbReference>
<dbReference type="InterPro" id="IPR045630">
    <property type="entry name" value="DUF6316"/>
</dbReference>
<reference evidence="1 2" key="1">
    <citation type="submission" date="2024-06" db="EMBL/GenBank/DDBJ databases">
        <authorList>
            <person name="Li F."/>
        </authorList>
    </citation>
    <scope>NUCLEOTIDE SEQUENCE [LARGE SCALE GENOMIC DNA]</scope>
    <source>
        <strain evidence="1 2">GXAS 311</strain>
    </source>
</reference>
<accession>A0ABV2BNY9</accession>
<dbReference type="Pfam" id="PF19837">
    <property type="entry name" value="DUF6316"/>
    <property type="match status" value="1"/>
</dbReference>
<gene>
    <name evidence="1" type="ORF">ABVT43_00840</name>
</gene>
<name>A0ABV2BNY9_9GAMM</name>
<dbReference type="Proteomes" id="UP001548189">
    <property type="component" value="Unassembled WGS sequence"/>
</dbReference>